<protein>
    <submittedName>
        <fullName evidence="8">Unannotated protein</fullName>
    </submittedName>
</protein>
<dbReference type="Gene3D" id="1.10.10.10">
    <property type="entry name" value="Winged helix-like DNA-binding domain superfamily/Winged helix DNA-binding domain"/>
    <property type="match status" value="1"/>
</dbReference>
<dbReference type="CDD" id="cd07377">
    <property type="entry name" value="WHTH_GntR"/>
    <property type="match status" value="1"/>
</dbReference>
<dbReference type="Pfam" id="PF07729">
    <property type="entry name" value="FCD"/>
    <property type="match status" value="1"/>
</dbReference>
<dbReference type="GO" id="GO:0003677">
    <property type="term" value="F:DNA binding"/>
    <property type="evidence" value="ECO:0007669"/>
    <property type="project" value="UniProtKB-KW"/>
</dbReference>
<dbReference type="PANTHER" id="PTHR43537">
    <property type="entry name" value="TRANSCRIPTIONAL REGULATOR, GNTR FAMILY"/>
    <property type="match status" value="1"/>
</dbReference>
<dbReference type="SUPFAM" id="SSF46785">
    <property type="entry name" value="Winged helix' DNA-binding domain"/>
    <property type="match status" value="1"/>
</dbReference>
<keyword evidence="2" id="KW-0238">DNA-binding</keyword>
<dbReference type="EMBL" id="CAEZYM010000014">
    <property type="protein sequence ID" value="CAB4731996.1"/>
    <property type="molecule type" value="Genomic_DNA"/>
</dbReference>
<evidence type="ECO:0000313" key="7">
    <source>
        <dbReference type="EMBL" id="CAB4731996.1"/>
    </source>
</evidence>
<evidence type="ECO:0000313" key="9">
    <source>
        <dbReference type="EMBL" id="CAB4827291.1"/>
    </source>
</evidence>
<dbReference type="InterPro" id="IPR000524">
    <property type="entry name" value="Tscrpt_reg_HTH_GntR"/>
</dbReference>
<evidence type="ECO:0000256" key="1">
    <source>
        <dbReference type="ARBA" id="ARBA00023015"/>
    </source>
</evidence>
<dbReference type="EMBL" id="CAFBNH010000001">
    <property type="protein sequence ID" value="CAB4933480.1"/>
    <property type="molecule type" value="Genomic_DNA"/>
</dbReference>
<sequence>MRSGITEALRLRIIDGTLPAGTRVSEEWVASEMGVSRGPVRESLRELENEGLLVVNAYRGTFVKEITTEELRNVLIPIRLILESRACVLAIPTMTEGDFQTLAGIVDLMDSVATAGGDGALIELVDLDVQYHQFLMSLCDQYHTMQLWKSIQPRIRVGFYRLGLRHFDYQEITVEHQILLDALRTRDPKVVLPALEHHICTDQYRLLDRVEKEQK</sequence>
<keyword evidence="1" id="KW-0805">Transcription regulation</keyword>
<dbReference type="SMART" id="SM00895">
    <property type="entry name" value="FCD"/>
    <property type="match status" value="1"/>
</dbReference>
<dbReference type="InterPro" id="IPR036390">
    <property type="entry name" value="WH_DNA-bd_sf"/>
</dbReference>
<dbReference type="EMBL" id="CAESAE010000003">
    <property type="protein sequence ID" value="CAB4336182.1"/>
    <property type="molecule type" value="Genomic_DNA"/>
</dbReference>
<dbReference type="EMBL" id="CAEZXO010000004">
    <property type="protein sequence ID" value="CAB4693650.1"/>
    <property type="molecule type" value="Genomic_DNA"/>
</dbReference>
<dbReference type="AlphaFoldDB" id="A0A6J6W4H9"/>
<dbReference type="EMBL" id="CAFBQX010000003">
    <property type="protein sequence ID" value="CAB5072570.1"/>
    <property type="molecule type" value="Genomic_DNA"/>
</dbReference>
<dbReference type="PROSITE" id="PS50949">
    <property type="entry name" value="HTH_GNTR"/>
    <property type="match status" value="1"/>
</dbReference>
<keyword evidence="3" id="KW-0804">Transcription</keyword>
<evidence type="ECO:0000313" key="8">
    <source>
        <dbReference type="EMBL" id="CAB4778286.1"/>
    </source>
</evidence>
<dbReference type="InterPro" id="IPR011711">
    <property type="entry name" value="GntR_C"/>
</dbReference>
<dbReference type="Pfam" id="PF00392">
    <property type="entry name" value="GntR"/>
    <property type="match status" value="1"/>
</dbReference>
<dbReference type="PANTHER" id="PTHR43537:SF5">
    <property type="entry name" value="UXU OPERON TRANSCRIPTIONAL REGULATOR"/>
    <property type="match status" value="1"/>
</dbReference>
<evidence type="ECO:0000313" key="10">
    <source>
        <dbReference type="EMBL" id="CAB4855070.1"/>
    </source>
</evidence>
<dbReference type="SUPFAM" id="SSF48008">
    <property type="entry name" value="GntR ligand-binding domain-like"/>
    <property type="match status" value="1"/>
</dbReference>
<evidence type="ECO:0000259" key="4">
    <source>
        <dbReference type="PROSITE" id="PS50949"/>
    </source>
</evidence>
<dbReference type="EMBL" id="CAFBLD010000001">
    <property type="protein sequence ID" value="CAB4855070.1"/>
    <property type="molecule type" value="Genomic_DNA"/>
</dbReference>
<dbReference type="EMBL" id="CAFBOC010000001">
    <property type="protein sequence ID" value="CAB4968037.1"/>
    <property type="molecule type" value="Genomic_DNA"/>
</dbReference>
<gene>
    <name evidence="6" type="ORF">UFOPK2510_00863</name>
    <name evidence="7" type="ORF">UFOPK2718_01311</name>
    <name evidence="8" type="ORF">UFOPK2936_00689</name>
    <name evidence="9" type="ORF">UFOPK3174_00705</name>
    <name evidence="10" type="ORF">UFOPK3328_00020</name>
    <name evidence="11" type="ORF">UFOPK3779_00020</name>
    <name evidence="12" type="ORF">UFOPK3913_00046</name>
    <name evidence="5" type="ORF">UFOPK4107_00619</name>
    <name evidence="13" type="ORF">UFOPK4403_00807</name>
</gene>
<dbReference type="EMBL" id="CAEZZW010000003">
    <property type="protein sequence ID" value="CAB4778286.1"/>
    <property type="molecule type" value="Genomic_DNA"/>
</dbReference>
<dbReference type="Gene3D" id="1.20.120.530">
    <property type="entry name" value="GntR ligand-binding domain-like"/>
    <property type="match status" value="1"/>
</dbReference>
<accession>A0A6J6W4H9</accession>
<evidence type="ECO:0000256" key="2">
    <source>
        <dbReference type="ARBA" id="ARBA00023125"/>
    </source>
</evidence>
<dbReference type="InterPro" id="IPR008920">
    <property type="entry name" value="TF_FadR/GntR_C"/>
</dbReference>
<dbReference type="SMART" id="SM00345">
    <property type="entry name" value="HTH_GNTR"/>
    <property type="match status" value="1"/>
</dbReference>
<evidence type="ECO:0000313" key="5">
    <source>
        <dbReference type="EMBL" id="CAB4336182.1"/>
    </source>
</evidence>
<name>A0A6J6W4H9_9ZZZZ</name>
<evidence type="ECO:0000313" key="11">
    <source>
        <dbReference type="EMBL" id="CAB4933480.1"/>
    </source>
</evidence>
<proteinExistence type="predicted"/>
<evidence type="ECO:0000256" key="3">
    <source>
        <dbReference type="ARBA" id="ARBA00023163"/>
    </source>
</evidence>
<feature type="domain" description="HTH gntR-type" evidence="4">
    <location>
        <begin position="1"/>
        <end position="66"/>
    </location>
</feature>
<evidence type="ECO:0000313" key="6">
    <source>
        <dbReference type="EMBL" id="CAB4693650.1"/>
    </source>
</evidence>
<evidence type="ECO:0000313" key="12">
    <source>
        <dbReference type="EMBL" id="CAB4968037.1"/>
    </source>
</evidence>
<organism evidence="8">
    <name type="scientific">freshwater metagenome</name>
    <dbReference type="NCBI Taxonomy" id="449393"/>
    <lineage>
        <taxon>unclassified sequences</taxon>
        <taxon>metagenomes</taxon>
        <taxon>ecological metagenomes</taxon>
    </lineage>
</organism>
<dbReference type="InterPro" id="IPR036388">
    <property type="entry name" value="WH-like_DNA-bd_sf"/>
</dbReference>
<dbReference type="PRINTS" id="PR00035">
    <property type="entry name" value="HTHGNTR"/>
</dbReference>
<evidence type="ECO:0000313" key="13">
    <source>
        <dbReference type="EMBL" id="CAB5072570.1"/>
    </source>
</evidence>
<reference evidence="8" key="1">
    <citation type="submission" date="2020-05" db="EMBL/GenBank/DDBJ databases">
        <authorList>
            <person name="Chiriac C."/>
            <person name="Salcher M."/>
            <person name="Ghai R."/>
            <person name="Kavagutti S V."/>
        </authorList>
    </citation>
    <scope>NUCLEOTIDE SEQUENCE</scope>
</reference>
<dbReference type="EMBL" id="CAFABH010000010">
    <property type="protein sequence ID" value="CAB4827291.1"/>
    <property type="molecule type" value="Genomic_DNA"/>
</dbReference>
<dbReference type="GO" id="GO:0003700">
    <property type="term" value="F:DNA-binding transcription factor activity"/>
    <property type="evidence" value="ECO:0007669"/>
    <property type="project" value="InterPro"/>
</dbReference>